<proteinExistence type="predicted"/>
<accession>A0AAV1E223</accession>
<gene>
    <name evidence="2" type="ORF">OLC1_LOCUS20508</name>
</gene>
<dbReference type="Proteomes" id="UP001161247">
    <property type="component" value="Chromosome 7"/>
</dbReference>
<organism evidence="2 3">
    <name type="scientific">Oldenlandia corymbosa var. corymbosa</name>
    <dbReference type="NCBI Taxonomy" id="529605"/>
    <lineage>
        <taxon>Eukaryota</taxon>
        <taxon>Viridiplantae</taxon>
        <taxon>Streptophyta</taxon>
        <taxon>Embryophyta</taxon>
        <taxon>Tracheophyta</taxon>
        <taxon>Spermatophyta</taxon>
        <taxon>Magnoliopsida</taxon>
        <taxon>eudicotyledons</taxon>
        <taxon>Gunneridae</taxon>
        <taxon>Pentapetalae</taxon>
        <taxon>asterids</taxon>
        <taxon>lamiids</taxon>
        <taxon>Gentianales</taxon>
        <taxon>Rubiaceae</taxon>
        <taxon>Rubioideae</taxon>
        <taxon>Spermacoceae</taxon>
        <taxon>Hedyotis-Oldenlandia complex</taxon>
        <taxon>Oldenlandia</taxon>
    </lineage>
</organism>
<reference evidence="2" key="1">
    <citation type="submission" date="2023-03" db="EMBL/GenBank/DDBJ databases">
        <authorList>
            <person name="Julca I."/>
        </authorList>
    </citation>
    <scope>NUCLEOTIDE SEQUENCE</scope>
</reference>
<sequence>MPMVTPENSWFGETSRYGRSRNLNLNHSQNQREPISETDRIPSILNSKSTISSLLFPTAENPTTQNKKKNFSSASFRGLGCTASSQVSVPAVIRTSADWETKKVKKKKQNSKKNQGLLNAPPTAVAMGGITASSSSSSATTSVPSTNNGSINSLSLSLTSSCVAVPDVWCGPGMGLTTDAASVDCVVSRRPLSGRGKVDGEKMSHRERPSYSARRMVTQEDIPFLDSDASFSVPRSRIDSFGSRHHRHTRHGFPEGLAEIVMLQNNLMMGGRYDGHDRYRDWRLDVDHMSYEVRRFLMISFSNFGLFTSCRRCS</sequence>
<keyword evidence="3" id="KW-1185">Reference proteome</keyword>
<name>A0AAV1E223_OLDCO</name>
<dbReference type="EMBL" id="OX459124">
    <property type="protein sequence ID" value="CAI9113507.1"/>
    <property type="molecule type" value="Genomic_DNA"/>
</dbReference>
<evidence type="ECO:0000313" key="2">
    <source>
        <dbReference type="EMBL" id="CAI9113507.1"/>
    </source>
</evidence>
<protein>
    <submittedName>
        <fullName evidence="2">OLC1v1014119C1</fullName>
    </submittedName>
</protein>
<feature type="region of interest" description="Disordered" evidence="1">
    <location>
        <begin position="103"/>
        <end position="148"/>
    </location>
</feature>
<feature type="compositionally biased region" description="Low complexity" evidence="1">
    <location>
        <begin position="131"/>
        <end position="148"/>
    </location>
</feature>
<evidence type="ECO:0000256" key="1">
    <source>
        <dbReference type="SAM" id="MobiDB-lite"/>
    </source>
</evidence>
<dbReference type="AlphaFoldDB" id="A0AAV1E223"/>
<evidence type="ECO:0000313" key="3">
    <source>
        <dbReference type="Proteomes" id="UP001161247"/>
    </source>
</evidence>